<dbReference type="Proteomes" id="UP000031838">
    <property type="component" value="Chromosome 2"/>
</dbReference>
<dbReference type="HOGENOM" id="CLU_1335440_0_0_4"/>
<protein>
    <submittedName>
        <fullName evidence="3">Amidohydrolase</fullName>
    </submittedName>
</protein>
<feature type="domain" description="Amidohydrolase-related" evidence="2">
    <location>
        <begin position="4"/>
        <end position="142"/>
    </location>
</feature>
<dbReference type="GO" id="GO:0016787">
    <property type="term" value="F:hydrolase activity"/>
    <property type="evidence" value="ECO:0007669"/>
    <property type="project" value="UniProtKB-KW"/>
</dbReference>
<accession>A0A0B6S4J0</accession>
<dbReference type="AlphaFoldDB" id="A0A0B6S4J0"/>
<name>A0A0B6S4J0_BURPL</name>
<gene>
    <name evidence="3" type="ORF">BGL_2c12230</name>
</gene>
<proteinExistence type="inferred from homology"/>
<dbReference type="Gene3D" id="3.20.20.140">
    <property type="entry name" value="Metal-dependent hydrolases"/>
    <property type="match status" value="1"/>
</dbReference>
<dbReference type="EMBL" id="CP002581">
    <property type="protein sequence ID" value="AJK49299.1"/>
    <property type="molecule type" value="Genomic_DNA"/>
</dbReference>
<dbReference type="PANTHER" id="PTHR43569">
    <property type="entry name" value="AMIDOHYDROLASE"/>
    <property type="match status" value="1"/>
</dbReference>
<keyword evidence="4" id="KW-1185">Reference proteome</keyword>
<dbReference type="KEGG" id="bgp:BGL_2c12230"/>
<evidence type="ECO:0000313" key="4">
    <source>
        <dbReference type="Proteomes" id="UP000031838"/>
    </source>
</evidence>
<dbReference type="InterPro" id="IPR006680">
    <property type="entry name" value="Amidohydro-rel"/>
</dbReference>
<organism evidence="3 4">
    <name type="scientific">Burkholderia plantarii</name>
    <dbReference type="NCBI Taxonomy" id="41899"/>
    <lineage>
        <taxon>Bacteria</taxon>
        <taxon>Pseudomonadati</taxon>
        <taxon>Pseudomonadota</taxon>
        <taxon>Betaproteobacteria</taxon>
        <taxon>Burkholderiales</taxon>
        <taxon>Burkholderiaceae</taxon>
        <taxon>Burkholderia</taxon>
    </lineage>
</organism>
<evidence type="ECO:0000259" key="2">
    <source>
        <dbReference type="Pfam" id="PF04909"/>
    </source>
</evidence>
<sequence>MMTPLWARCEALKVPMNVLTVPGRLPQIAALIHRHPDLAVVIDHMADTPPERTDQIRDLLALARFPNVFVKISHLWSLSKQAFAYADAFGPKRLMWDTNHPKCLPHLSYAQTIALYRDHLDFTPPEDRQEIWHRTVQRIWPFGLQPACRIDHFRRFDSPSALTIMVAQSPDSGRAHRALAAVKPQSRTLLANQRREGKSMAENGQ</sequence>
<dbReference type="InterPro" id="IPR052350">
    <property type="entry name" value="Metallo-dep_Lactonases"/>
</dbReference>
<comment type="similarity">
    <text evidence="1">Belongs to the metallo-dependent hydrolases superfamily.</text>
</comment>
<dbReference type="SUPFAM" id="SSF51556">
    <property type="entry name" value="Metallo-dependent hydrolases"/>
    <property type="match status" value="1"/>
</dbReference>
<dbReference type="InterPro" id="IPR032466">
    <property type="entry name" value="Metal_Hydrolase"/>
</dbReference>
<keyword evidence="3" id="KW-0378">Hydrolase</keyword>
<dbReference type="PANTHER" id="PTHR43569:SF2">
    <property type="entry name" value="AMIDOHYDROLASE-RELATED DOMAIN-CONTAINING PROTEIN"/>
    <property type="match status" value="1"/>
</dbReference>
<reference evidence="4" key="1">
    <citation type="submission" date="2011-03" db="EMBL/GenBank/DDBJ databases">
        <authorList>
            <person name="Voget S."/>
            <person name="Streit W.R."/>
            <person name="Jaeger K.E."/>
            <person name="Daniel R."/>
        </authorList>
    </citation>
    <scope>NUCLEOTIDE SEQUENCE [LARGE SCALE GENOMIC DNA]</scope>
    <source>
        <strain evidence="4">PG1</strain>
    </source>
</reference>
<evidence type="ECO:0000256" key="1">
    <source>
        <dbReference type="ARBA" id="ARBA00038310"/>
    </source>
</evidence>
<evidence type="ECO:0000313" key="3">
    <source>
        <dbReference type="EMBL" id="AJK49299.1"/>
    </source>
</evidence>
<dbReference type="Pfam" id="PF04909">
    <property type="entry name" value="Amidohydro_2"/>
    <property type="match status" value="1"/>
</dbReference>
<reference evidence="3 4" key="2">
    <citation type="journal article" date="2016" name="Appl. Microbiol. Biotechnol.">
        <title>Mutations improving production and secretion of extracellular lipase by Burkholderia glumae PG1.</title>
        <authorList>
            <person name="Knapp A."/>
            <person name="Voget S."/>
            <person name="Gao R."/>
            <person name="Zaburannyi N."/>
            <person name="Krysciak D."/>
            <person name="Breuer M."/>
            <person name="Hauer B."/>
            <person name="Streit W.R."/>
            <person name="Muller R."/>
            <person name="Daniel R."/>
            <person name="Jaeger K.E."/>
        </authorList>
    </citation>
    <scope>NUCLEOTIDE SEQUENCE [LARGE SCALE GENOMIC DNA]</scope>
    <source>
        <strain evidence="3 4">PG1</strain>
    </source>
</reference>